<evidence type="ECO:0000313" key="15">
    <source>
        <dbReference type="Proteomes" id="UP000000669"/>
    </source>
</evidence>
<evidence type="ECO:0000256" key="9">
    <source>
        <dbReference type="ARBA" id="ARBA00023143"/>
    </source>
</evidence>
<evidence type="ECO:0000259" key="13">
    <source>
        <dbReference type="Pfam" id="PF14842"/>
    </source>
</evidence>
<feature type="domain" description="Flagellar motor switch protein FliG C-terminal" evidence="12">
    <location>
        <begin position="217"/>
        <end position="323"/>
    </location>
</feature>
<evidence type="ECO:0000256" key="6">
    <source>
        <dbReference type="ARBA" id="ARBA00022500"/>
    </source>
</evidence>
<dbReference type="InterPro" id="IPR028263">
    <property type="entry name" value="FliG_N"/>
</dbReference>
<keyword evidence="14" id="KW-0966">Cell projection</keyword>
<evidence type="ECO:0000256" key="10">
    <source>
        <dbReference type="ARBA" id="ARBA00025598"/>
    </source>
</evidence>
<feature type="transmembrane region" description="Helical" evidence="11">
    <location>
        <begin position="161"/>
        <end position="184"/>
    </location>
</feature>
<evidence type="ECO:0000256" key="5">
    <source>
        <dbReference type="ARBA" id="ARBA00022475"/>
    </source>
</evidence>
<dbReference type="PANTHER" id="PTHR30534:SF0">
    <property type="entry name" value="FLAGELLAR MOTOR SWITCH PROTEIN FLIG"/>
    <property type="match status" value="1"/>
</dbReference>
<dbReference type="STRING" id="372461.BCc_044"/>
<feature type="transmembrane region" description="Helical" evidence="11">
    <location>
        <begin position="128"/>
        <end position="149"/>
    </location>
</feature>
<comment type="function">
    <text evidence="10">FliG is one of three proteins (FliG, FliN, FliM) that forms the rotor-mounted switch complex (C ring), located at the base of the basal body. This complex interacts with the CheY and CheZ chemotaxis proteins, in addition to contacting components of the motor that determine the direction of flagellar rotation.</text>
</comment>
<dbReference type="GO" id="GO:0006935">
    <property type="term" value="P:chemotaxis"/>
    <property type="evidence" value="ECO:0007669"/>
    <property type="project" value="UniProtKB-KW"/>
</dbReference>
<dbReference type="RefSeq" id="WP_011672442.1">
    <property type="nucleotide sequence ID" value="NC_008513.1"/>
</dbReference>
<dbReference type="OrthoDB" id="9780302at2"/>
<evidence type="ECO:0000313" key="14">
    <source>
        <dbReference type="EMBL" id="ABJ90523.1"/>
    </source>
</evidence>
<dbReference type="GO" id="GO:0003774">
    <property type="term" value="F:cytoskeletal motor activity"/>
    <property type="evidence" value="ECO:0007669"/>
    <property type="project" value="InterPro"/>
</dbReference>
<evidence type="ECO:0000256" key="7">
    <source>
        <dbReference type="ARBA" id="ARBA00022779"/>
    </source>
</evidence>
<keyword evidence="8 11" id="KW-0472">Membrane</keyword>
<keyword evidence="11" id="KW-0812">Transmembrane</keyword>
<dbReference type="GO" id="GO:0009425">
    <property type="term" value="C:bacterial-type flagellum basal body"/>
    <property type="evidence" value="ECO:0007669"/>
    <property type="project" value="UniProtKB-SubCell"/>
</dbReference>
<keyword evidence="7" id="KW-0283">Flagellar rotation</keyword>
<dbReference type="InterPro" id="IPR000090">
    <property type="entry name" value="Flg_Motor_Flig"/>
</dbReference>
<evidence type="ECO:0000259" key="12">
    <source>
        <dbReference type="Pfam" id="PF01706"/>
    </source>
</evidence>
<keyword evidence="14" id="KW-0282">Flagellum</keyword>
<dbReference type="KEGG" id="bcc:BCc_044"/>
<gene>
    <name evidence="14" type="primary">fliG</name>
    <name evidence="14" type="ordered locus">BCc_044</name>
</gene>
<sequence length="324" mass="39075">MIYLNGIQKSVLLLFCIDTKEIIHVLKNFKKSEISILINAIISFDIQLIRYSNNIIYEYYNILKKNRMYTFNFKKYIISILENVKNLDISKKLLKNFSIKNIFLNNISLLELLGSKNIFFLIKKENFSIISSLLLYMNNKIFLSILLFFNTHDRLKILTRMINFTGLNYFGFTELNKIVIFFLYKCNCSFLEKNRIDKIINILYFFKKKNIIKYIKNINTLYPKYLYLTISKYFKFENILNFSNKNIKFIIKNNNIKNLCIILNISNNFIKKKFISNMSSIEYNYFKKYIQKNNCISFEKMYFKKNLLLENIKRYIRNGKILII</sequence>
<dbReference type="eggNOG" id="COG1536">
    <property type="taxonomic scope" value="Bacteria"/>
</dbReference>
<dbReference type="Gene3D" id="1.10.220.30">
    <property type="match status" value="1"/>
</dbReference>
<dbReference type="EMBL" id="CP000263">
    <property type="protein sequence ID" value="ABJ90523.1"/>
    <property type="molecule type" value="Genomic_DNA"/>
</dbReference>
<evidence type="ECO:0000256" key="2">
    <source>
        <dbReference type="ARBA" id="ARBA00004515"/>
    </source>
</evidence>
<reference evidence="14 15" key="1">
    <citation type="journal article" date="2006" name="Science">
        <title>A small microbial genome: the end of a long symbiotic relationship?</title>
        <authorList>
            <person name="Perez-Brocal V."/>
            <person name="Gil R."/>
            <person name="Ramos S."/>
            <person name="Lamelas A."/>
            <person name="Postigo M."/>
            <person name="Michelena J.M."/>
            <person name="Silva F.J."/>
            <person name="Moya A."/>
            <person name="Latorre A."/>
        </authorList>
    </citation>
    <scope>NUCLEOTIDE SEQUENCE [LARGE SCALE GENOMIC DNA]</scope>
    <source>
        <strain evidence="15">Cc</strain>
    </source>
</reference>
<keyword evidence="9" id="KW-0975">Bacterial flagellum</keyword>
<dbReference type="Pfam" id="PF14842">
    <property type="entry name" value="FliG_N"/>
    <property type="match status" value="1"/>
</dbReference>
<dbReference type="HOGENOM" id="CLU_857050_0_0_6"/>
<keyword evidence="11" id="KW-1133">Transmembrane helix</keyword>
<evidence type="ECO:0000256" key="1">
    <source>
        <dbReference type="ARBA" id="ARBA00004117"/>
    </source>
</evidence>
<organism evidence="14 15">
    <name type="scientific">Buchnera aphidicola subsp. Cinara cedri (strain Cc)</name>
    <dbReference type="NCBI Taxonomy" id="372461"/>
    <lineage>
        <taxon>Bacteria</taxon>
        <taxon>Pseudomonadati</taxon>
        <taxon>Pseudomonadota</taxon>
        <taxon>Gammaproteobacteria</taxon>
        <taxon>Enterobacterales</taxon>
        <taxon>Erwiniaceae</taxon>
        <taxon>Buchnera</taxon>
    </lineage>
</organism>
<dbReference type="Pfam" id="PF01706">
    <property type="entry name" value="FliG_C"/>
    <property type="match status" value="1"/>
</dbReference>
<dbReference type="GO" id="GO:0071973">
    <property type="term" value="P:bacterial-type flagellum-dependent cell motility"/>
    <property type="evidence" value="ECO:0007669"/>
    <property type="project" value="InterPro"/>
</dbReference>
<comment type="similarity">
    <text evidence="3">Belongs to the FliG family.</text>
</comment>
<proteinExistence type="inferred from homology"/>
<evidence type="ECO:0000256" key="8">
    <source>
        <dbReference type="ARBA" id="ARBA00023136"/>
    </source>
</evidence>
<dbReference type="Proteomes" id="UP000000669">
    <property type="component" value="Chromosome"/>
</dbReference>
<feature type="domain" description="Flagellar motor switch protein FliG N-terminal" evidence="13">
    <location>
        <begin position="4"/>
        <end position="97"/>
    </location>
</feature>
<evidence type="ECO:0000256" key="3">
    <source>
        <dbReference type="ARBA" id="ARBA00010299"/>
    </source>
</evidence>
<dbReference type="PANTHER" id="PTHR30534">
    <property type="entry name" value="FLAGELLAR MOTOR SWITCH PROTEIN FLIG"/>
    <property type="match status" value="1"/>
</dbReference>
<evidence type="ECO:0000256" key="4">
    <source>
        <dbReference type="ARBA" id="ARBA00021870"/>
    </source>
</evidence>
<accession>Q058C6</accession>
<evidence type="ECO:0000256" key="11">
    <source>
        <dbReference type="SAM" id="Phobius"/>
    </source>
</evidence>
<dbReference type="AlphaFoldDB" id="Q058C6"/>
<keyword evidence="6" id="KW-0145">Chemotaxis</keyword>
<name>Q058C6_BUCCC</name>
<dbReference type="SUPFAM" id="SSF48029">
    <property type="entry name" value="FliG"/>
    <property type="match status" value="1"/>
</dbReference>
<dbReference type="InterPro" id="IPR011002">
    <property type="entry name" value="FliG_a-hlx"/>
</dbReference>
<keyword evidence="15" id="KW-1185">Reference proteome</keyword>
<keyword evidence="5" id="KW-1003">Cell membrane</keyword>
<dbReference type="InterPro" id="IPR023087">
    <property type="entry name" value="Flg_Motor_Flig_C"/>
</dbReference>
<dbReference type="GO" id="GO:0005886">
    <property type="term" value="C:plasma membrane"/>
    <property type="evidence" value="ECO:0007669"/>
    <property type="project" value="UniProtKB-SubCell"/>
</dbReference>
<protein>
    <recommendedName>
        <fullName evidence="4">Flagellar motor switch protein FliG</fullName>
    </recommendedName>
</protein>
<keyword evidence="14" id="KW-0969">Cilium</keyword>
<comment type="subcellular location">
    <subcellularLocation>
        <location evidence="1">Bacterial flagellum basal body</location>
    </subcellularLocation>
    <subcellularLocation>
        <location evidence="2">Cell inner membrane</location>
        <topology evidence="2">Peripheral membrane protein</topology>
        <orientation evidence="2">Cytoplasmic side</orientation>
    </subcellularLocation>
</comment>